<dbReference type="EMBL" id="CABWIK020000081">
    <property type="protein sequence ID" value="CAB3975645.1"/>
    <property type="molecule type" value="Genomic_DNA"/>
</dbReference>
<dbReference type="Proteomes" id="UP000494322">
    <property type="component" value="Unassembled WGS sequence"/>
</dbReference>
<proteinExistence type="predicted"/>
<gene>
    <name evidence="1" type="ORF">BCO9919_06992</name>
</gene>
<sequence length="49" mass="4986">MLKIAMPSTSPITIVTITSSAAASTTLVTRSARIMKNTTYADSAASGVP</sequence>
<protein>
    <submittedName>
        <fullName evidence="1">Uncharacterized protein</fullName>
    </submittedName>
</protein>
<name>A0A6J5JX35_9BURK</name>
<evidence type="ECO:0000313" key="2">
    <source>
        <dbReference type="Proteomes" id="UP000494322"/>
    </source>
</evidence>
<reference evidence="1 2" key="1">
    <citation type="submission" date="2020-04" db="EMBL/GenBank/DDBJ databases">
        <authorList>
            <person name="Depoorter E."/>
        </authorList>
    </citation>
    <scope>NUCLEOTIDE SEQUENCE [LARGE SCALE GENOMIC DNA]</scope>
    <source>
        <strain evidence="1 2">BCC0132</strain>
    </source>
</reference>
<accession>A0A6J5JX35</accession>
<dbReference type="AlphaFoldDB" id="A0A6J5JX35"/>
<organism evidence="1 2">
    <name type="scientific">Burkholderia cenocepacia</name>
    <dbReference type="NCBI Taxonomy" id="95486"/>
    <lineage>
        <taxon>Bacteria</taxon>
        <taxon>Pseudomonadati</taxon>
        <taxon>Pseudomonadota</taxon>
        <taxon>Betaproteobacteria</taxon>
        <taxon>Burkholderiales</taxon>
        <taxon>Burkholderiaceae</taxon>
        <taxon>Burkholderia</taxon>
        <taxon>Burkholderia cepacia complex</taxon>
    </lineage>
</organism>
<evidence type="ECO:0000313" key="1">
    <source>
        <dbReference type="EMBL" id="CAB3975645.1"/>
    </source>
</evidence>